<dbReference type="RefSeq" id="WP_171100867.1">
    <property type="nucleotide sequence ID" value="NZ_CP053084.1"/>
</dbReference>
<protein>
    <submittedName>
        <fullName evidence="3">Glycosyltransferase family 2 protein</fullName>
    </submittedName>
</protein>
<keyword evidence="4" id="KW-1185">Reference proteome</keyword>
<keyword evidence="1" id="KW-1133">Transmembrane helix</keyword>
<evidence type="ECO:0000259" key="2">
    <source>
        <dbReference type="Pfam" id="PF00535"/>
    </source>
</evidence>
<dbReference type="Proteomes" id="UP000501130">
    <property type="component" value="Chromosome"/>
</dbReference>
<dbReference type="EMBL" id="CP053084">
    <property type="protein sequence ID" value="QJR30729.1"/>
    <property type="molecule type" value="Genomic_DNA"/>
</dbReference>
<evidence type="ECO:0000313" key="3">
    <source>
        <dbReference type="EMBL" id="QJR30729.1"/>
    </source>
</evidence>
<gene>
    <name evidence="3" type="ORF">HKT17_13985</name>
</gene>
<proteinExistence type="predicted"/>
<dbReference type="SUPFAM" id="SSF53448">
    <property type="entry name" value="Nucleotide-diphospho-sugar transferases"/>
    <property type="match status" value="1"/>
</dbReference>
<dbReference type="Gene3D" id="3.90.550.10">
    <property type="entry name" value="Spore Coat Polysaccharide Biosynthesis Protein SpsA, Chain A"/>
    <property type="match status" value="1"/>
</dbReference>
<dbReference type="PANTHER" id="PTHR22916">
    <property type="entry name" value="GLYCOSYLTRANSFERASE"/>
    <property type="match status" value="1"/>
</dbReference>
<dbReference type="InterPro" id="IPR029044">
    <property type="entry name" value="Nucleotide-diphossugar_trans"/>
</dbReference>
<feature type="transmembrane region" description="Helical" evidence="1">
    <location>
        <begin position="267"/>
        <end position="284"/>
    </location>
</feature>
<feature type="domain" description="Glycosyltransferase 2-like" evidence="2">
    <location>
        <begin position="14"/>
        <end position="157"/>
    </location>
</feature>
<organism evidence="3 4">
    <name type="scientific">Limnobacter profundi</name>
    <dbReference type="NCBI Taxonomy" id="2732163"/>
    <lineage>
        <taxon>Bacteria</taxon>
        <taxon>Pseudomonadati</taxon>
        <taxon>Pseudomonadota</taxon>
        <taxon>Betaproteobacteria</taxon>
        <taxon>Burkholderiales</taxon>
        <taxon>Burkholderiaceae</taxon>
        <taxon>Limnobacter</taxon>
    </lineage>
</organism>
<dbReference type="CDD" id="cd00761">
    <property type="entry name" value="Glyco_tranf_GTA_type"/>
    <property type="match status" value="1"/>
</dbReference>
<keyword evidence="1" id="KW-0812">Transmembrane</keyword>
<evidence type="ECO:0000313" key="4">
    <source>
        <dbReference type="Proteomes" id="UP000501130"/>
    </source>
</evidence>
<sequence length="287" mass="33470">MWIKTNAMLYPLVSVVITTKNRRELCIRALKSVFDQTYRNIEIVIIDDSSIEPFFVDIKIPEDIVVLVKRNEKSIGGAAARNYGVKVSSGEYICFLDDDDEYMSTKIEYLLIPLLNNKAFDYAFGSVVCRSRIGKEFVPVRFHRFIGWKINAILFNTIHTNATLIRRECFAVVSFDENLPKFQDTQFHIDLMYLKTGVFVDTLVAVWNQDGRKDQITSNDSSGDLRTRRGIASILFRYKLTPLYKYVVVRIAFSQLRHFSNVKFDKYKLFFLLPFYLLARIVFLRTK</sequence>
<dbReference type="Pfam" id="PF00535">
    <property type="entry name" value="Glycos_transf_2"/>
    <property type="match status" value="1"/>
</dbReference>
<reference evidence="3 4" key="1">
    <citation type="submission" date="2020-05" db="EMBL/GenBank/DDBJ databases">
        <title>Compete genome of Limnobacter sp. SAORIC-580.</title>
        <authorList>
            <person name="Song J."/>
            <person name="Cho J.-C."/>
        </authorList>
    </citation>
    <scope>NUCLEOTIDE SEQUENCE [LARGE SCALE GENOMIC DNA]</scope>
    <source>
        <strain evidence="3 4">SAORIC-580</strain>
    </source>
</reference>
<evidence type="ECO:0000256" key="1">
    <source>
        <dbReference type="SAM" id="Phobius"/>
    </source>
</evidence>
<keyword evidence="1" id="KW-0472">Membrane</keyword>
<name>A0ABX6NAN7_9BURK</name>
<dbReference type="InterPro" id="IPR001173">
    <property type="entry name" value="Glyco_trans_2-like"/>
</dbReference>
<accession>A0ABX6NAN7</accession>
<dbReference type="PANTHER" id="PTHR22916:SF3">
    <property type="entry name" value="UDP-GLCNAC:BETAGAL BETA-1,3-N-ACETYLGLUCOSAMINYLTRANSFERASE-LIKE PROTEIN 1"/>
    <property type="match status" value="1"/>
</dbReference>